<feature type="non-terminal residue" evidence="2">
    <location>
        <position position="1"/>
    </location>
</feature>
<accession>A0A0H5QTT1</accession>
<dbReference type="EMBL" id="HACM01004971">
    <property type="protein sequence ID" value="CRZ05413.1"/>
    <property type="molecule type" value="Transcribed_RNA"/>
</dbReference>
<proteinExistence type="predicted"/>
<organism evidence="2">
    <name type="scientific">Spongospora subterranea</name>
    <dbReference type="NCBI Taxonomy" id="70186"/>
    <lineage>
        <taxon>Eukaryota</taxon>
        <taxon>Sar</taxon>
        <taxon>Rhizaria</taxon>
        <taxon>Endomyxa</taxon>
        <taxon>Phytomyxea</taxon>
        <taxon>Plasmodiophorida</taxon>
        <taxon>Plasmodiophoridae</taxon>
        <taxon>Spongospora</taxon>
    </lineage>
</organism>
<protein>
    <recommendedName>
        <fullName evidence="1">RapA2 cadherin-like domain-containing protein</fullName>
    </recommendedName>
</protein>
<sequence>ALNPVIYTPFLDWSGIDQLTISVRNHLDLWANYTISINVTAVNDAPQITISPAGPLNAVEHTPVEFSISVVDVDSANVTVQLYSIDGTFSVKNPNSASVSQGGLVVSGRQDLISAVLSNVTFTSHLYRYGLDCSARVNASDTNKAESLMYLPIYVAKKNNAPILTVPALLFSSEDKNLTISSMSVFDGDDDDLQLSLLASKGSLTLKTRAGLTFLVGDGLKDPEIIIKGEQSTLNAALHGMVFIPPPYFYGNVTISLLTNDTFLSSGRSNCTVIVAASDNGPDLICRSFTVNESTFTKIGSVVISDFVEVNQIMTMTAKTSRGILKTSTSVSQVSVLGNGTEALVLHGPFSQINAALDSIVQYRGDTTYNALCCGLTSITFNASYGNTSAICTSDVVVLPVDDPPVLSVCTILPAVLSTPASLGHCINMSDPDVGESDSSRHSLQLSAVDGVFIIDMPLVVKNGLRIENSTDHQIRISGLLTRLETAVDQNAILYNGTAGKAHADSISIILSDLASGNLVATTLPVTQMSNPPLVTLPSGYNVSSLEDTILPITMTVHDVDTAFASVIFNVSSSSSQSTLSLVSGSGVSIISHSSTNNLVLAIPVTYIPSDIVIGFCPALNWNSALQPPSVVSFAVEGTEHARVVISVVAVNDAPLVTVPADLSVNEDADISLDISISDVDYLESVGASIYVSLFTSPRTGTFLSLQSYFGVHVRVLEASRVDFNGSLSSVNDVLQDVTARFTSFFGNATLFVCVSDMGNTGLGGVQWQNVSTTVVVAHVNHPPVIDLVGSTLPVILQEDATRILNFTLTDADNKTEVIFLASIDGGTYLSGLIDGYSSVVGNFTSVADALTRVSITPNLNWNGVKAAFTINISDSESIELLNFPCVVTPVEDPPVVSLNCSNIHTVLEDTGRVLLPYDIISGITDGDYEPDDESQLFRLSLSVGNGTMKVLRHANSYFYSPLDFLLQVKSLQYLILEYDPNPNFNGPDTLSVQLNDTTGTSLSLANCSINVVAVNDPILILLPSDVVSVLEDVPTAIFPNVNISRAPYEDASTILSCTVTAVHGHISGSIAPTASTSTLQMAIRNLVYTPEQDSDEDDYVEIAISYANGAVRSDQRIKIIINAVNDSPTVSVPYASATVKQDNPLVIKGIQLHDVDSEEILPTLNISALHGSFTLNGTGGLRFFEATGGLSASGSLNALQLSVSRLIYAPVKFWFGIDIITISLTDQSSTATSTITITVQDVLDPVTISPANSEYSVSQGSSVAIGDMRLFDIDSSVTNCIITAASGTITPNSNYTWLTGAPFNGTFATNSTALSSFLLLSNAFTYSPSKSFSGKDTVLLTVSSPLGETTLKIAVRVTVTNVAPSLTMSTNQFSLIAGTTVNITGVGCTDPDIGGNPFTIAIHPTMGTTSFTSGGYANPPDGLPFQIPPLSIQKFWNAFEFHVPYDFSAGPVNITISVWDEVIISPITANITVHISASNTTLVSIVTITVPDIVLVDEDTQTAVITPLLINNCNDATTGNVSVTVSSRYSGTVLGSIPNSCTALSSESTSSVWRLNASTCSAVSDCLNGGLKVTPPANLNGVRGDLIEITIYRQQILIAESWVHFNITALNDAPSISSPLTGLLASTSTVQLGAGYYAGWPLVQPIIVSDIDADETYGSMMKFHLSVSNGTLSLLHRIGLSFITGNGLNDAVIEFYATKSLGNLALSNTSLVYNIYNRPSCAPGTVVLDILRVVIDDQGNTGLGGSFNDTASSAIFVTCL</sequence>
<evidence type="ECO:0000259" key="1">
    <source>
        <dbReference type="Pfam" id="PF17803"/>
    </source>
</evidence>
<feature type="domain" description="RapA2 cadherin-like" evidence="1">
    <location>
        <begin position="1117"/>
        <end position="1184"/>
    </location>
</feature>
<evidence type="ECO:0000313" key="2">
    <source>
        <dbReference type="EMBL" id="CRZ05413.1"/>
    </source>
</evidence>
<reference evidence="2" key="1">
    <citation type="submission" date="2015-04" db="EMBL/GenBank/DDBJ databases">
        <title>The genome sequence of the plant pathogenic Rhizarian Plasmodiophora brassicae reveals insights in its biotrophic life cycle and the origin of chitin synthesis.</title>
        <authorList>
            <person name="Schwelm A."/>
            <person name="Fogelqvist J."/>
            <person name="Knaust A."/>
            <person name="Julke S."/>
            <person name="Lilja T."/>
            <person name="Dhandapani V."/>
            <person name="Bonilla-Rosso G."/>
            <person name="Karlsson M."/>
            <person name="Shevchenko A."/>
            <person name="Choi S.R."/>
            <person name="Kim H.G."/>
            <person name="Park J.Y."/>
            <person name="Lim Y.P."/>
            <person name="Ludwig-Muller J."/>
            <person name="Dixelius C."/>
        </authorList>
    </citation>
    <scope>NUCLEOTIDE SEQUENCE</scope>
    <source>
        <tissue evidence="2">Potato root galls</tissue>
    </source>
</reference>
<dbReference type="InterPro" id="IPR040853">
    <property type="entry name" value="RapA2_cadherin-like"/>
</dbReference>
<dbReference type="Pfam" id="PF17803">
    <property type="entry name" value="Cadherin_4"/>
    <property type="match status" value="1"/>
</dbReference>
<name>A0A0H5QTT1_9EUKA</name>